<dbReference type="SMART" id="SM00028">
    <property type="entry name" value="TPR"/>
    <property type="match status" value="6"/>
</dbReference>
<evidence type="ECO:0000313" key="3">
    <source>
        <dbReference type="EMBL" id="PFX14350.1"/>
    </source>
</evidence>
<organism evidence="3 4">
    <name type="scientific">Stylophora pistillata</name>
    <name type="common">Smooth cauliflower coral</name>
    <dbReference type="NCBI Taxonomy" id="50429"/>
    <lineage>
        <taxon>Eukaryota</taxon>
        <taxon>Metazoa</taxon>
        <taxon>Cnidaria</taxon>
        <taxon>Anthozoa</taxon>
        <taxon>Hexacorallia</taxon>
        <taxon>Scleractinia</taxon>
        <taxon>Astrocoeniina</taxon>
        <taxon>Pocilloporidae</taxon>
        <taxon>Stylophora</taxon>
    </lineage>
</organism>
<feature type="region of interest" description="Disordered" evidence="1">
    <location>
        <begin position="825"/>
        <end position="846"/>
    </location>
</feature>
<evidence type="ECO:0000259" key="2">
    <source>
        <dbReference type="Pfam" id="PF12770"/>
    </source>
</evidence>
<proteinExistence type="predicted"/>
<feature type="region of interest" description="Disordered" evidence="1">
    <location>
        <begin position="761"/>
        <end position="793"/>
    </location>
</feature>
<accession>A0A2B4RCZ3</accession>
<dbReference type="Gene3D" id="1.25.40.10">
    <property type="entry name" value="Tetratricopeptide repeat domain"/>
    <property type="match status" value="2"/>
</dbReference>
<evidence type="ECO:0000313" key="4">
    <source>
        <dbReference type="Proteomes" id="UP000225706"/>
    </source>
</evidence>
<dbReference type="InterPro" id="IPR019734">
    <property type="entry name" value="TPR_rpt"/>
</dbReference>
<gene>
    <name evidence="3" type="primary">TTC28</name>
    <name evidence="3" type="ORF">AWC38_SpisGene21491</name>
</gene>
<dbReference type="InterPro" id="IPR024983">
    <property type="entry name" value="CHAT_dom"/>
</dbReference>
<reference evidence="4" key="1">
    <citation type="journal article" date="2017" name="bioRxiv">
        <title>Comparative analysis of the genomes of Stylophora pistillata and Acropora digitifera provides evidence for extensive differences between species of corals.</title>
        <authorList>
            <person name="Voolstra C.R."/>
            <person name="Li Y."/>
            <person name="Liew Y.J."/>
            <person name="Baumgarten S."/>
            <person name="Zoccola D."/>
            <person name="Flot J.-F."/>
            <person name="Tambutte S."/>
            <person name="Allemand D."/>
            <person name="Aranda M."/>
        </authorList>
    </citation>
    <scope>NUCLEOTIDE SEQUENCE [LARGE SCALE GENOMIC DNA]</scope>
</reference>
<sequence length="1219" mass="136192">MEYLVPEHQGLAKDGLDKLRQKLPSADEDVLKKVKEEETLFPYLFEIAQHFTRTDLPTALIIWEYILEKAMSKQQKFAITNQIFQIQIATGPWKVAFETAKKLYEDTALEYSSDNLRGLAARENGVAPLLFEAALNLGTIHRLLKELNEAEKLYRRAWNIATFVIDFDRESLAKVHLAICLLDRGELRQAIDTYFRPLMVSKATMKPRTRALYLQYYGNACRSAADWGRAKEYLREALGLVKEMKDVGLVSSCCGDLGNVFRSEGRYKDAEQLFSKHYEYALSRGDIHGLAVACNNIGYLKFYNPNEFNDSVVYQFIAYSLAEQVGDFARMGMAFNKIGKLYTTLGYNDFAVKMFRFAIDRAHRADNVAREGMAWGNLGTVYRALGRFEDAINCHVKYRDNAERRMDIGGVAIMQHQLAMDYILLGKLPEAGSSVLDAFQTLERIRAQVGEEDKSKLSNFEKNQAEAYNLLQVLLVAQGKFKEALVLADASRGRALAEIVRKRLSGCSDTTSREETVTLDEEFITKSFNNLVEVSHKLSTTLVFYSVVKEFDQSGAYFTWVYTWVLGPSGSLHFKKTRLQHGLETKVEVNDEYIVSLRRSLGQQSQKEEVGKILRSCGEQKRVSREAKIHFATLKGEDVLNSLEGFEHEFATGWRNLRIPLKVKDQRIQEHIMVPKEAPKIKEERTSNDSIVSPDSWPVDRLNAEKPTTNKTEPCNVVSPESYEVSSIENALSSGHSKQSNVTKHSVAFDEDDAVSGKSPLVAECQEEDPQDNSKKQSEMEKDKSSFATSEESIQHPLIDSVVSHPCAYLKSDIAKSKISIASKPSGNRIDEEAMTTGPGGSGAPTPGLEHDLTIKLSGEESNSSLQGNNKIEEENSDQFPVKVGGDVSVGTLSGPLNDVVTEVLGADSKVQNNEPQNNPEPDPWIPLLSQLHEILIEPIIHFLPRKEETRRVTFIPQDFLLKVPFAALQSDSRSHYFMEDFIISTSPAVQFLNLACASRETIQQTTAPQELTLLAVGNPIMPFEELPQLPSAEREVRMIKETINSPMSEILIGFQAQKVVVMEAMPKYKILHFATHAIIDDIDSHGDFSMKGLIVLAKSDLECNGILTAEEVMGMELNADLVVLSCCETGLGKVTGDGILGLSRAFLAAGASCVIVTLWKIDDGPASELMMSFYREYKASRDAAVSLQRSMKILQSKEDTRSPQHWAAFSIVGATGLK</sequence>
<feature type="compositionally biased region" description="Basic and acidic residues" evidence="1">
    <location>
        <begin position="675"/>
        <end position="687"/>
    </location>
</feature>
<feature type="region of interest" description="Disordered" evidence="1">
    <location>
        <begin position="675"/>
        <end position="720"/>
    </location>
</feature>
<protein>
    <submittedName>
        <fullName evidence="3">Tetratricopeptide repeat protein 28</fullName>
    </submittedName>
</protein>
<dbReference type="EMBL" id="LSMT01000793">
    <property type="protein sequence ID" value="PFX14350.1"/>
    <property type="molecule type" value="Genomic_DNA"/>
</dbReference>
<comment type="caution">
    <text evidence="3">The sequence shown here is derived from an EMBL/GenBank/DDBJ whole genome shotgun (WGS) entry which is preliminary data.</text>
</comment>
<dbReference type="SUPFAM" id="SSF48452">
    <property type="entry name" value="TPR-like"/>
    <property type="match status" value="2"/>
</dbReference>
<name>A0A2B4RCZ3_STYPI</name>
<feature type="domain" description="CHAT" evidence="2">
    <location>
        <begin position="928"/>
        <end position="1214"/>
    </location>
</feature>
<dbReference type="Pfam" id="PF12770">
    <property type="entry name" value="CHAT"/>
    <property type="match status" value="1"/>
</dbReference>
<dbReference type="PANTHER" id="PTHR10098:SF108">
    <property type="entry name" value="TETRATRICOPEPTIDE REPEAT PROTEIN 28"/>
    <property type="match status" value="1"/>
</dbReference>
<keyword evidence="4" id="KW-1185">Reference proteome</keyword>
<dbReference type="Pfam" id="PF13374">
    <property type="entry name" value="TPR_10"/>
    <property type="match status" value="1"/>
</dbReference>
<feature type="compositionally biased region" description="Basic and acidic residues" evidence="1">
    <location>
        <begin position="772"/>
        <end position="785"/>
    </location>
</feature>
<dbReference type="Proteomes" id="UP000225706">
    <property type="component" value="Unassembled WGS sequence"/>
</dbReference>
<evidence type="ECO:0000256" key="1">
    <source>
        <dbReference type="SAM" id="MobiDB-lite"/>
    </source>
</evidence>
<dbReference type="Pfam" id="PF13176">
    <property type="entry name" value="TPR_7"/>
    <property type="match status" value="1"/>
</dbReference>
<dbReference type="AlphaFoldDB" id="A0A2B4RCZ3"/>
<dbReference type="InterPro" id="IPR011990">
    <property type="entry name" value="TPR-like_helical_dom_sf"/>
</dbReference>
<dbReference type="OrthoDB" id="626167at2759"/>
<dbReference type="STRING" id="50429.A0A2B4RCZ3"/>
<dbReference type="PANTHER" id="PTHR10098">
    <property type="entry name" value="RAPSYN-RELATED"/>
    <property type="match status" value="1"/>
</dbReference>